<name>T1J1U4_STRMM</name>
<keyword evidence="6" id="KW-0282">Flagellum</keyword>
<evidence type="ECO:0000256" key="4">
    <source>
        <dbReference type="ARBA" id="ARBA00022574"/>
    </source>
</evidence>
<evidence type="ECO:0000256" key="11">
    <source>
        <dbReference type="ARBA" id="ARBA00046056"/>
    </source>
</evidence>
<feature type="repeat" description="WD" evidence="13">
    <location>
        <begin position="407"/>
        <end position="441"/>
    </location>
</feature>
<dbReference type="PANTHER" id="PTHR13720:SF14">
    <property type="entry name" value="CILIA- AND FLAGELLA-ASSOCIATED PROTEIN 52"/>
    <property type="match status" value="1"/>
</dbReference>
<dbReference type="EnsemblMetazoa" id="SMAR007517-RA">
    <property type="protein sequence ID" value="SMAR007517-PA"/>
    <property type="gene ID" value="SMAR007517"/>
</dbReference>
<dbReference type="HOGENOM" id="CLU_009244_2_0_1"/>
<dbReference type="SMART" id="SM00320">
    <property type="entry name" value="WD40"/>
    <property type="match status" value="8"/>
</dbReference>
<evidence type="ECO:0000256" key="5">
    <source>
        <dbReference type="ARBA" id="ARBA00022737"/>
    </source>
</evidence>
<dbReference type="PROSITE" id="PS00678">
    <property type="entry name" value="WD_REPEATS_1"/>
    <property type="match status" value="1"/>
</dbReference>
<comment type="function">
    <text evidence="11">Microtubule inner protein (MIP) part of the dynein-decorated doublet microtubules (DMTs) in cilia axoneme. Important for proper ciliary and flagellar beating. May act in cooperation with CFAP45 and axonemal dynein subunit DNAH11. May play a role in cell growth and/or survival.</text>
</comment>
<dbReference type="InterPro" id="IPR015943">
    <property type="entry name" value="WD40/YVTN_repeat-like_dom_sf"/>
</dbReference>
<evidence type="ECO:0000313" key="15">
    <source>
        <dbReference type="Proteomes" id="UP000014500"/>
    </source>
</evidence>
<dbReference type="PROSITE" id="PS50294">
    <property type="entry name" value="WD_REPEATS_REGION"/>
    <property type="match status" value="1"/>
</dbReference>
<evidence type="ECO:0000256" key="6">
    <source>
        <dbReference type="ARBA" id="ARBA00022846"/>
    </source>
</evidence>
<dbReference type="InterPro" id="IPR001680">
    <property type="entry name" value="WD40_rpt"/>
</dbReference>
<evidence type="ECO:0000256" key="3">
    <source>
        <dbReference type="ARBA" id="ARBA00022490"/>
    </source>
</evidence>
<feature type="repeat" description="WD" evidence="13">
    <location>
        <begin position="491"/>
        <end position="532"/>
    </location>
</feature>
<evidence type="ECO:0000256" key="2">
    <source>
        <dbReference type="ARBA" id="ARBA00004496"/>
    </source>
</evidence>
<proteinExistence type="inferred from homology"/>
<evidence type="ECO:0000256" key="13">
    <source>
        <dbReference type="PROSITE-ProRule" id="PRU00221"/>
    </source>
</evidence>
<dbReference type="eggNOG" id="KOG0266">
    <property type="taxonomic scope" value="Eukaryota"/>
</dbReference>
<keyword evidence="15" id="KW-1185">Reference proteome</keyword>
<feature type="repeat" description="WD" evidence="13">
    <location>
        <begin position="363"/>
        <end position="396"/>
    </location>
</feature>
<evidence type="ECO:0000256" key="7">
    <source>
        <dbReference type="ARBA" id="ARBA00023069"/>
    </source>
</evidence>
<dbReference type="InterPro" id="IPR050630">
    <property type="entry name" value="WD_repeat_EMAP"/>
</dbReference>
<protein>
    <recommendedName>
        <fullName evidence="10">Cilia- and flagella-associated protein 52</fullName>
    </recommendedName>
</protein>
<evidence type="ECO:0000256" key="12">
    <source>
        <dbReference type="ARBA" id="ARBA00047117"/>
    </source>
</evidence>
<accession>T1J1U4</accession>
<dbReference type="SUPFAM" id="SSF50978">
    <property type="entry name" value="WD40 repeat-like"/>
    <property type="match status" value="1"/>
</dbReference>
<dbReference type="PANTHER" id="PTHR13720">
    <property type="entry name" value="WD-40 REPEAT PROTEIN"/>
    <property type="match status" value="1"/>
</dbReference>
<dbReference type="GO" id="GO:0031514">
    <property type="term" value="C:motile cilium"/>
    <property type="evidence" value="ECO:0007669"/>
    <property type="project" value="UniProtKB-SubCell"/>
</dbReference>
<dbReference type="PhylomeDB" id="T1J1U4"/>
<dbReference type="InterPro" id="IPR011047">
    <property type="entry name" value="Quinoprotein_ADH-like_sf"/>
</dbReference>
<reference evidence="15" key="1">
    <citation type="submission" date="2011-05" db="EMBL/GenBank/DDBJ databases">
        <authorList>
            <person name="Richards S.R."/>
            <person name="Qu J."/>
            <person name="Jiang H."/>
            <person name="Jhangiani S.N."/>
            <person name="Agravi P."/>
            <person name="Goodspeed R."/>
            <person name="Gross S."/>
            <person name="Mandapat C."/>
            <person name="Jackson L."/>
            <person name="Mathew T."/>
            <person name="Pu L."/>
            <person name="Thornton R."/>
            <person name="Saada N."/>
            <person name="Wilczek-Boney K.B."/>
            <person name="Lee S."/>
            <person name="Kovar C."/>
            <person name="Wu Y."/>
            <person name="Scherer S.E."/>
            <person name="Worley K.C."/>
            <person name="Muzny D.M."/>
            <person name="Gibbs R."/>
        </authorList>
    </citation>
    <scope>NUCLEOTIDE SEQUENCE</scope>
    <source>
        <strain evidence="15">Brora</strain>
    </source>
</reference>
<keyword evidence="4 13" id="KW-0853">WD repeat</keyword>
<keyword evidence="7" id="KW-0969">Cilium</keyword>
<dbReference type="AlphaFoldDB" id="T1J1U4"/>
<sequence>MSTDENDVEHLEMSGFIGFNGRIMNGLLSHPNKSHVLYSAGNKVVIRNVNKRNLFCFLTGHCNAVSCLTVSPSGKFVAAGQLTHMVNKTELIVWDFEGKTKLAQHSYHKGKVQDVAFSCNELFIGSIGGLDDGNVVIVCLTKMEPIVVAPTTQGNPSLPVLIRFSNSRDATFVTAGKDTLRVWELDAEGKQLFPFNTQFGHVKRDICCALFDPSDKFVYCGTQTGDVVKIRVNASQSVVKPSRKECMPVLVSSVVRKMPKHTLTEASPDCLSSDGFYVQGVTALEILKNGDLVFGTGDGVVSHASEEFVSEKSKPLLGKPTTKENEFQTIFYFLIFNRSVAAWDDGKIRIFTPETGKLIYTIPNAHMRGATVVQVTSDCKHVVSGGAEGSVRIWELACKAFKMKATLQEHRSAITSLVVRKDDSECVSSSVDGYCIIWDIRRLVRLNVIFSNTMFTCVCYHPSECQILASGTNRKITYWETFDAQQVREVDGADSGTVTTVHVGDDGSCFVSGGTDKLIKLWKYDDGEVSHVSSIHTSDVNSAKISPAHKYILTGCEDGSLFVWKYPMGLQRHG</sequence>
<keyword evidence="8" id="KW-0966">Cell projection</keyword>
<dbReference type="STRING" id="126957.T1J1U4"/>
<dbReference type="Proteomes" id="UP000014500">
    <property type="component" value="Unassembled WGS sequence"/>
</dbReference>
<evidence type="ECO:0000256" key="10">
    <source>
        <dbReference type="ARBA" id="ARBA00029552"/>
    </source>
</evidence>
<evidence type="ECO:0000256" key="1">
    <source>
        <dbReference type="ARBA" id="ARBA00004230"/>
    </source>
</evidence>
<dbReference type="EMBL" id="JH431789">
    <property type="status" value="NOT_ANNOTATED_CDS"/>
    <property type="molecule type" value="Genomic_DNA"/>
</dbReference>
<dbReference type="InterPro" id="IPR019775">
    <property type="entry name" value="WD40_repeat_CS"/>
</dbReference>
<organism evidence="14 15">
    <name type="scientific">Strigamia maritima</name>
    <name type="common">European centipede</name>
    <name type="synonym">Geophilus maritimus</name>
    <dbReference type="NCBI Taxonomy" id="126957"/>
    <lineage>
        <taxon>Eukaryota</taxon>
        <taxon>Metazoa</taxon>
        <taxon>Ecdysozoa</taxon>
        <taxon>Arthropoda</taxon>
        <taxon>Myriapoda</taxon>
        <taxon>Chilopoda</taxon>
        <taxon>Pleurostigmophora</taxon>
        <taxon>Geophilomorpha</taxon>
        <taxon>Linotaeniidae</taxon>
        <taxon>Strigamia</taxon>
    </lineage>
</organism>
<dbReference type="GO" id="GO:0005930">
    <property type="term" value="C:axoneme"/>
    <property type="evidence" value="ECO:0007669"/>
    <property type="project" value="UniProtKB-ARBA"/>
</dbReference>
<evidence type="ECO:0000256" key="9">
    <source>
        <dbReference type="ARBA" id="ARBA00029456"/>
    </source>
</evidence>
<evidence type="ECO:0000256" key="8">
    <source>
        <dbReference type="ARBA" id="ARBA00023273"/>
    </source>
</evidence>
<keyword evidence="3" id="KW-0963">Cytoplasm</keyword>
<comment type="subunit">
    <text evidence="12">Microtubule inner protein component of sperm flagellar doublet microtubules. Interacts with BRCA2. Interacts with the CCT chaperonin complex. Interacts with HSP70. Interacts with AK8. Interacts with CFAP45. Interacts with DNAI1. Interacts with IQDC.</text>
</comment>
<evidence type="ECO:0000313" key="14">
    <source>
        <dbReference type="EnsemblMetazoa" id="SMAR007517-PA"/>
    </source>
</evidence>
<dbReference type="PROSITE" id="PS50082">
    <property type="entry name" value="WD_REPEATS_2"/>
    <property type="match status" value="4"/>
</dbReference>
<dbReference type="SUPFAM" id="SSF50998">
    <property type="entry name" value="Quinoprotein alcohol dehydrogenase-like"/>
    <property type="match status" value="1"/>
</dbReference>
<reference evidence="14" key="2">
    <citation type="submission" date="2015-02" db="UniProtKB">
        <authorList>
            <consortium name="EnsemblMetazoa"/>
        </authorList>
    </citation>
    <scope>IDENTIFICATION</scope>
</reference>
<dbReference type="InterPro" id="IPR036322">
    <property type="entry name" value="WD40_repeat_dom_sf"/>
</dbReference>
<feature type="repeat" description="WD" evidence="13">
    <location>
        <begin position="533"/>
        <end position="565"/>
    </location>
</feature>
<dbReference type="OMA" id="RIMVYNF"/>
<comment type="similarity">
    <text evidence="9">Belongs to the CFAP52 family.</text>
</comment>
<dbReference type="Pfam" id="PF00400">
    <property type="entry name" value="WD40"/>
    <property type="match status" value="5"/>
</dbReference>
<keyword evidence="5" id="KW-0677">Repeat</keyword>
<dbReference type="Gene3D" id="2.130.10.10">
    <property type="entry name" value="YVTN repeat-like/Quinoprotein amine dehydrogenase"/>
    <property type="match status" value="3"/>
</dbReference>
<comment type="subcellular location">
    <subcellularLocation>
        <location evidence="1">Cell projection</location>
        <location evidence="1">Cilium</location>
        <location evidence="1">Flagellum</location>
    </subcellularLocation>
    <subcellularLocation>
        <location evidence="2">Cytoplasm</location>
    </subcellularLocation>
</comment>